<dbReference type="InParanoid" id="K4AAR4"/>
<evidence type="ECO:0000256" key="9">
    <source>
        <dbReference type="SAM" id="MobiDB-lite"/>
    </source>
</evidence>
<dbReference type="GO" id="GO:0015811">
    <property type="term" value="P:L-cystine transport"/>
    <property type="evidence" value="ECO:0000318"/>
    <property type="project" value="GO_Central"/>
</dbReference>
<evidence type="ECO:0000256" key="3">
    <source>
        <dbReference type="ARBA" id="ARBA00022692"/>
    </source>
</evidence>
<dbReference type="STRING" id="4555.K4AAR4"/>
<evidence type="ECO:0000256" key="5">
    <source>
        <dbReference type="ARBA" id="ARBA00022989"/>
    </source>
</evidence>
<keyword evidence="6 10" id="KW-0472">Membrane</keyword>
<keyword evidence="4" id="KW-0677">Repeat</keyword>
<dbReference type="HOGENOM" id="CLU_697184_0_0_1"/>
<dbReference type="FunFam" id="1.20.1280.290:FF:000018">
    <property type="entry name" value="Cystinosin homolog"/>
    <property type="match status" value="1"/>
</dbReference>
<accession>K4AAR4</accession>
<dbReference type="Gene3D" id="1.20.1280.290">
    <property type="match status" value="1"/>
</dbReference>
<protein>
    <recommendedName>
        <fullName evidence="8">Cystinosin homolog</fullName>
    </recommendedName>
</protein>
<organism evidence="11 12">
    <name type="scientific">Setaria italica</name>
    <name type="common">Foxtail millet</name>
    <name type="synonym">Panicum italicum</name>
    <dbReference type="NCBI Taxonomy" id="4555"/>
    <lineage>
        <taxon>Eukaryota</taxon>
        <taxon>Viridiplantae</taxon>
        <taxon>Streptophyta</taxon>
        <taxon>Embryophyta</taxon>
        <taxon>Tracheophyta</taxon>
        <taxon>Spermatophyta</taxon>
        <taxon>Magnoliopsida</taxon>
        <taxon>Liliopsida</taxon>
        <taxon>Poales</taxon>
        <taxon>Poaceae</taxon>
        <taxon>PACMAD clade</taxon>
        <taxon>Panicoideae</taxon>
        <taxon>Panicodae</taxon>
        <taxon>Paniceae</taxon>
        <taxon>Cenchrinae</taxon>
        <taxon>Setaria</taxon>
    </lineage>
</organism>
<dbReference type="PANTHER" id="PTHR13131">
    <property type="entry name" value="CYSTINOSIN"/>
    <property type="match status" value="1"/>
</dbReference>
<evidence type="ECO:0000256" key="4">
    <source>
        <dbReference type="ARBA" id="ARBA00022737"/>
    </source>
</evidence>
<evidence type="ECO:0000313" key="11">
    <source>
        <dbReference type="EnsemblPlants" id="KQK89646"/>
    </source>
</evidence>
<dbReference type="GO" id="GO:0015184">
    <property type="term" value="F:L-cystine transmembrane transporter activity"/>
    <property type="evidence" value="ECO:0000318"/>
    <property type="project" value="GO_Central"/>
</dbReference>
<evidence type="ECO:0000256" key="1">
    <source>
        <dbReference type="ARBA" id="ARBA00004155"/>
    </source>
</evidence>
<reference evidence="11" key="2">
    <citation type="submission" date="2018-08" db="UniProtKB">
        <authorList>
            <consortium name="EnsemblPlants"/>
        </authorList>
    </citation>
    <scope>IDENTIFICATION</scope>
    <source>
        <strain evidence="11">Yugu1</strain>
    </source>
</reference>
<evidence type="ECO:0000256" key="2">
    <source>
        <dbReference type="ARBA" id="ARBA00022448"/>
    </source>
</evidence>
<dbReference type="PANTHER" id="PTHR13131:SF5">
    <property type="entry name" value="CYSTINOSIN"/>
    <property type="match status" value="1"/>
</dbReference>
<dbReference type="Pfam" id="PF04193">
    <property type="entry name" value="PQ-loop"/>
    <property type="match status" value="2"/>
</dbReference>
<evidence type="ECO:0000256" key="7">
    <source>
        <dbReference type="ARBA" id="ARBA00023228"/>
    </source>
</evidence>
<dbReference type="NCBIfam" id="TIGR00951">
    <property type="entry name" value="2A43"/>
    <property type="match status" value="1"/>
</dbReference>
<dbReference type="Proteomes" id="UP000004995">
    <property type="component" value="Unassembled WGS sequence"/>
</dbReference>
<evidence type="ECO:0000256" key="8">
    <source>
        <dbReference type="ARBA" id="ARBA00074957"/>
    </source>
</evidence>
<dbReference type="eggNOG" id="KOG3145">
    <property type="taxonomic scope" value="Eukaryota"/>
</dbReference>
<dbReference type="GO" id="GO:0005765">
    <property type="term" value="C:lysosomal membrane"/>
    <property type="evidence" value="ECO:0007669"/>
    <property type="project" value="UniProtKB-SubCell"/>
</dbReference>
<feature type="region of interest" description="Disordered" evidence="9">
    <location>
        <begin position="77"/>
        <end position="109"/>
    </location>
</feature>
<dbReference type="FunCoup" id="K4AAR4">
    <property type="interactions" value="1843"/>
</dbReference>
<dbReference type="EMBL" id="AGNK02005784">
    <property type="status" value="NOT_ANNOTATED_CDS"/>
    <property type="molecule type" value="Genomic_DNA"/>
</dbReference>
<sequence>MSKQVTNNEVVQWYGALGFSPEVSGSIPFTTGDLARAAGKLGLWLSREHGCSTSIAFPPDWWPGLAFPTTIKFRPRRRKNQRIGSERETRRNRQRSQRSAVAGHDLTKGEPRTGLGWVGRGLCTGGAAMSSSWNSVGLEVLYQVLGWVAFFAWSFSFYPQVLLNYKRKSVVGLNFDFLVLNLTKHSSYLIYNVAMFFSPFIQRQYHDKYGDKEMIPVAANDVAFSLHAVALTSFTVFQVFIYERGIQKVSKVCISITAIVWTAAIVCLIIAWPKSDWLWLIDVFNSIQVGMTAIKYIPQAIMNFRRKSTIGWSIGNILLDLTGGVLNFGQMGVQSIDQHTMVNFYGNIGKTLLSLETVFFDVLFIIQHYVLYPAKKDENGKAIISERVAPLIRPSDKPEEDNV</sequence>
<dbReference type="GO" id="GO:0005774">
    <property type="term" value="C:vacuolar membrane"/>
    <property type="evidence" value="ECO:0000318"/>
    <property type="project" value="GO_Central"/>
</dbReference>
<proteinExistence type="predicted"/>
<evidence type="ECO:0000256" key="10">
    <source>
        <dbReference type="SAM" id="Phobius"/>
    </source>
</evidence>
<dbReference type="SMART" id="SM00679">
    <property type="entry name" value="CTNS"/>
    <property type="match status" value="2"/>
</dbReference>
<reference evidence="12" key="1">
    <citation type="journal article" date="2012" name="Nat. Biotechnol.">
        <title>Reference genome sequence of the model plant Setaria.</title>
        <authorList>
            <person name="Bennetzen J.L."/>
            <person name="Schmutz J."/>
            <person name="Wang H."/>
            <person name="Percifield R."/>
            <person name="Hawkins J."/>
            <person name="Pontaroli A.C."/>
            <person name="Estep M."/>
            <person name="Feng L."/>
            <person name="Vaughn J.N."/>
            <person name="Grimwood J."/>
            <person name="Jenkins J."/>
            <person name="Barry K."/>
            <person name="Lindquist E."/>
            <person name="Hellsten U."/>
            <person name="Deshpande S."/>
            <person name="Wang X."/>
            <person name="Wu X."/>
            <person name="Mitros T."/>
            <person name="Triplett J."/>
            <person name="Yang X."/>
            <person name="Ye C.Y."/>
            <person name="Mauro-Herrera M."/>
            <person name="Wang L."/>
            <person name="Li P."/>
            <person name="Sharma M."/>
            <person name="Sharma R."/>
            <person name="Ronald P.C."/>
            <person name="Panaud O."/>
            <person name="Kellogg E.A."/>
            <person name="Brutnell T.P."/>
            <person name="Doust A.N."/>
            <person name="Tuskan G.A."/>
            <person name="Rokhsar D."/>
            <person name="Devos K.M."/>
        </authorList>
    </citation>
    <scope>NUCLEOTIDE SEQUENCE [LARGE SCALE GENOMIC DNA]</scope>
    <source>
        <strain evidence="12">cv. Yugu1</strain>
    </source>
</reference>
<dbReference type="OMA" id="QIAVYDR"/>
<keyword evidence="3 10" id="KW-0812">Transmembrane</keyword>
<dbReference type="InterPro" id="IPR005282">
    <property type="entry name" value="LC_transporter"/>
</dbReference>
<dbReference type="ExpressionAtlas" id="K4AAR4">
    <property type="expression patterns" value="baseline"/>
</dbReference>
<comment type="subcellular location">
    <subcellularLocation>
        <location evidence="1">Lysosome membrane</location>
        <topology evidence="1">Multi-pass membrane protein</topology>
    </subcellularLocation>
</comment>
<evidence type="ECO:0000256" key="6">
    <source>
        <dbReference type="ARBA" id="ARBA00023136"/>
    </source>
</evidence>
<feature type="transmembrane region" description="Helical" evidence="10">
    <location>
        <begin position="277"/>
        <end position="297"/>
    </location>
</feature>
<feature type="transmembrane region" description="Helical" evidence="10">
    <location>
        <begin position="144"/>
        <end position="165"/>
    </location>
</feature>
<dbReference type="AlphaFoldDB" id="K4AAR4"/>
<name>K4AAR4_SETIT</name>
<dbReference type="InterPro" id="IPR006603">
    <property type="entry name" value="PQ-loop_rpt"/>
</dbReference>
<keyword evidence="12" id="KW-1185">Reference proteome</keyword>
<dbReference type="EnsemblPlants" id="KQK89646">
    <property type="protein sequence ID" value="KQK89646"/>
    <property type="gene ID" value="SETIT_035971mg"/>
</dbReference>
<keyword evidence="7" id="KW-0458">Lysosome</keyword>
<keyword evidence="2" id="KW-0813">Transport</keyword>
<feature type="transmembrane region" description="Helical" evidence="10">
    <location>
        <begin position="309"/>
        <end position="331"/>
    </location>
</feature>
<feature type="transmembrane region" description="Helical" evidence="10">
    <location>
        <begin position="252"/>
        <end position="271"/>
    </location>
</feature>
<feature type="transmembrane region" description="Helical" evidence="10">
    <location>
        <begin position="222"/>
        <end position="240"/>
    </location>
</feature>
<feature type="transmembrane region" description="Helical" evidence="10">
    <location>
        <begin position="186"/>
        <end position="202"/>
    </location>
</feature>
<feature type="transmembrane region" description="Helical" evidence="10">
    <location>
        <begin position="351"/>
        <end position="372"/>
    </location>
</feature>
<keyword evidence="5 10" id="KW-1133">Transmembrane helix</keyword>
<dbReference type="Gramene" id="KQK89646">
    <property type="protein sequence ID" value="KQK89646"/>
    <property type="gene ID" value="SETIT_035971mg"/>
</dbReference>
<evidence type="ECO:0000313" key="12">
    <source>
        <dbReference type="Proteomes" id="UP000004995"/>
    </source>
</evidence>